<dbReference type="EMBL" id="JAUSXB010000001">
    <property type="protein sequence ID" value="MDQ0673198.1"/>
    <property type="molecule type" value="Genomic_DNA"/>
</dbReference>
<sequence>MGKFKESVDTRALRFVAGFPVLVAVAFVVCAFLLRPDLPEPLAIRWTADGGASFAPFAAYVTGGALIIVAAGWLVLSQALPVRRPVLMRRIMMGAGLFLTLFVTSVIAAGLIGQAGLADARESRVDMTVLAVGSGAAVSLGVTIAMVYKADQQWSPDDDRALQLAIARELDPDLSRDSIRLWVHARSSVFVMIGIASLFPAALIAIALPWLGVLLVVLAVIGALFLCARIKADRRGLKVLLAGVLPVMDVPAGAISAASAADVRAADFGGWGYRHHSGTAAMLVSSGPAVVVKKTDGQRLAVSGGSQDSAARLAEVLTRVAARARGGGESAAGQPES</sequence>
<dbReference type="RefSeq" id="WP_306634048.1">
    <property type="nucleotide sequence ID" value="NZ_JAUSXB010000001.1"/>
</dbReference>
<evidence type="ECO:0000313" key="3">
    <source>
        <dbReference type="Proteomes" id="UP001236806"/>
    </source>
</evidence>
<gene>
    <name evidence="2" type="ORF">QFZ36_000759</name>
</gene>
<evidence type="ECO:0008006" key="4">
    <source>
        <dbReference type="Google" id="ProtNLM"/>
    </source>
</evidence>
<keyword evidence="1" id="KW-1133">Transmembrane helix</keyword>
<accession>A0ABU0PGW0</accession>
<comment type="caution">
    <text evidence="2">The sequence shown here is derived from an EMBL/GenBank/DDBJ whole genome shotgun (WGS) entry which is preliminary data.</text>
</comment>
<name>A0ABU0PGW0_9MICC</name>
<reference evidence="2 3" key="1">
    <citation type="submission" date="2023-07" db="EMBL/GenBank/DDBJ databases">
        <title>Comparative genomics of wheat-associated soil bacteria to identify genetic determinants of phenazine resistance.</title>
        <authorList>
            <person name="Mouncey N."/>
        </authorList>
    </citation>
    <scope>NUCLEOTIDE SEQUENCE [LARGE SCALE GENOMIC DNA]</scope>
    <source>
        <strain evidence="2 3">W1I3</strain>
    </source>
</reference>
<dbReference type="Proteomes" id="UP001236806">
    <property type="component" value="Unassembled WGS sequence"/>
</dbReference>
<feature type="transmembrane region" description="Helical" evidence="1">
    <location>
        <begin position="54"/>
        <end position="76"/>
    </location>
</feature>
<keyword evidence="3" id="KW-1185">Reference proteome</keyword>
<feature type="transmembrane region" description="Helical" evidence="1">
    <location>
        <begin position="183"/>
        <end position="204"/>
    </location>
</feature>
<feature type="transmembrane region" description="Helical" evidence="1">
    <location>
        <begin position="129"/>
        <end position="148"/>
    </location>
</feature>
<evidence type="ECO:0000313" key="2">
    <source>
        <dbReference type="EMBL" id="MDQ0673198.1"/>
    </source>
</evidence>
<keyword evidence="1" id="KW-0472">Membrane</keyword>
<organism evidence="2 3">
    <name type="scientific">Pseudarthrobacter siccitolerans</name>
    <dbReference type="NCBI Taxonomy" id="861266"/>
    <lineage>
        <taxon>Bacteria</taxon>
        <taxon>Bacillati</taxon>
        <taxon>Actinomycetota</taxon>
        <taxon>Actinomycetes</taxon>
        <taxon>Micrococcales</taxon>
        <taxon>Micrococcaceae</taxon>
        <taxon>Pseudarthrobacter</taxon>
    </lineage>
</organism>
<evidence type="ECO:0000256" key="1">
    <source>
        <dbReference type="SAM" id="Phobius"/>
    </source>
</evidence>
<keyword evidence="1" id="KW-0812">Transmembrane</keyword>
<feature type="transmembrane region" description="Helical" evidence="1">
    <location>
        <begin position="97"/>
        <end position="117"/>
    </location>
</feature>
<protein>
    <recommendedName>
        <fullName evidence="4">DUF1648 domain-containing protein</fullName>
    </recommendedName>
</protein>
<feature type="transmembrane region" description="Helical" evidence="1">
    <location>
        <begin position="210"/>
        <end position="228"/>
    </location>
</feature>
<proteinExistence type="predicted"/>
<feature type="transmembrane region" description="Helical" evidence="1">
    <location>
        <begin position="12"/>
        <end position="34"/>
    </location>
</feature>